<evidence type="ECO:0000256" key="1">
    <source>
        <dbReference type="ARBA" id="ARBA00005771"/>
    </source>
</evidence>
<keyword evidence="2 3" id="KW-0808">Transferase</keyword>
<feature type="domain" description="Sulfotransferase" evidence="4">
    <location>
        <begin position="224"/>
        <end position="490"/>
    </location>
</feature>
<dbReference type="SUPFAM" id="SSF52540">
    <property type="entry name" value="P-loop containing nucleoside triphosphate hydrolases"/>
    <property type="match status" value="1"/>
</dbReference>
<dbReference type="Pfam" id="PF00685">
    <property type="entry name" value="Sulfotransfer_1"/>
    <property type="match status" value="1"/>
</dbReference>
<evidence type="ECO:0000256" key="2">
    <source>
        <dbReference type="ARBA" id="ARBA00022679"/>
    </source>
</evidence>
<accession>M8D7L6</accession>
<protein>
    <recommendedName>
        <fullName evidence="3">Sulfotransferase</fullName>
        <ecNumber evidence="3">2.8.2.-</ecNumber>
    </recommendedName>
</protein>
<dbReference type="PANTHER" id="PTHR11783">
    <property type="entry name" value="SULFOTRANSFERASE SULT"/>
    <property type="match status" value="1"/>
</dbReference>
<proteinExistence type="inferred from homology"/>
<sequence length="494" mass="55039">MTEILEKVWKKFTSKTPRLPKKLQFKHPKEQGNDYCGYYVCESIGHTTCERGYSDKQYEVFSIPPFWRAPGEWTAGLRNPASRDPVRERGDQVFGERTRATAGSDDFANDDFFPDLGNLILDDMGDNVNAGGAAPVAPYVILSFLFEIVVEFMFLPRSRTSSSTADPPLPLPKKDHSGGDGDGDALTSNPMTGQRLYQGTWVIEGWIPGIVQIQNGGGFTPRRGDVILASPPKCGTTWLKALAFATMARGAHPPAAPDHPLLRHTPHDCVPFMEVIVSGGWGSKLDALPSPRLLSTHMPYSTLPASITKNPDCKIVYICRDPKDMVVSMWHFLRHPRPNLSFNDMFELTCEGRSLCGPFWDHILGYWNAGKTMSGDEGQPEMTSAAVLFLRYEEMIKDPANNVRKLARFVGQPFSAAEEETKVVDDIVDLCSFEKLSSLKVNKAGPVVFTKYPRESFFRRGGVGDWMNHMTPEMAHRFDALLQSKFHGSGLDLL</sequence>
<evidence type="ECO:0000259" key="4">
    <source>
        <dbReference type="Pfam" id="PF00685"/>
    </source>
</evidence>
<evidence type="ECO:0000313" key="5">
    <source>
        <dbReference type="EnsemblPlants" id="EMT32466"/>
    </source>
</evidence>
<evidence type="ECO:0000256" key="3">
    <source>
        <dbReference type="RuleBase" id="RU361155"/>
    </source>
</evidence>
<dbReference type="InterPro" id="IPR000863">
    <property type="entry name" value="Sulfotransferase_dom"/>
</dbReference>
<dbReference type="AlphaFoldDB" id="M8D7L6"/>
<dbReference type="EnsemblPlants" id="EMT32466">
    <property type="protein sequence ID" value="EMT32466"/>
    <property type="gene ID" value="F775_16755"/>
</dbReference>
<comment type="similarity">
    <text evidence="1 3">Belongs to the sulfotransferase 1 family.</text>
</comment>
<dbReference type="EC" id="2.8.2.-" evidence="3"/>
<dbReference type="InterPro" id="IPR027417">
    <property type="entry name" value="P-loop_NTPase"/>
</dbReference>
<dbReference type="Gene3D" id="3.40.50.300">
    <property type="entry name" value="P-loop containing nucleotide triphosphate hydrolases"/>
    <property type="match status" value="1"/>
</dbReference>
<reference evidence="5" key="1">
    <citation type="submission" date="2015-06" db="UniProtKB">
        <authorList>
            <consortium name="EnsemblPlants"/>
        </authorList>
    </citation>
    <scope>IDENTIFICATION</scope>
</reference>
<organism evidence="5">
    <name type="scientific">Aegilops tauschii</name>
    <name type="common">Tausch's goatgrass</name>
    <name type="synonym">Aegilops squarrosa</name>
    <dbReference type="NCBI Taxonomy" id="37682"/>
    <lineage>
        <taxon>Eukaryota</taxon>
        <taxon>Viridiplantae</taxon>
        <taxon>Streptophyta</taxon>
        <taxon>Embryophyta</taxon>
        <taxon>Tracheophyta</taxon>
        <taxon>Spermatophyta</taxon>
        <taxon>Magnoliopsida</taxon>
        <taxon>Liliopsida</taxon>
        <taxon>Poales</taxon>
        <taxon>Poaceae</taxon>
        <taxon>BOP clade</taxon>
        <taxon>Pooideae</taxon>
        <taxon>Triticodae</taxon>
        <taxon>Triticeae</taxon>
        <taxon>Triticinae</taxon>
        <taxon>Aegilops</taxon>
    </lineage>
</organism>
<name>M8D7L6_AEGTA</name>
<dbReference type="GO" id="GO:0008146">
    <property type="term" value="F:sulfotransferase activity"/>
    <property type="evidence" value="ECO:0007669"/>
    <property type="project" value="InterPro"/>
</dbReference>